<feature type="region of interest" description="Disordered" evidence="1">
    <location>
        <begin position="72"/>
        <end position="95"/>
    </location>
</feature>
<sequence length="95" mass="10818">MATNLSFWLCFLLILFVSFSVSEPRPIIPFPTRSQALLSEGQHYSSKEISGEAAKKHTLMKEAEFVLEESLERQEGKPFEEFERLSPGGPDPKHH</sequence>
<evidence type="ECO:0000256" key="1">
    <source>
        <dbReference type="SAM" id="MobiDB-lite"/>
    </source>
</evidence>
<reference evidence="3 4" key="1">
    <citation type="journal article" date="2021" name="Commun. Biol.">
        <title>The genome of Shorea leprosula (Dipterocarpaceae) highlights the ecological relevance of drought in aseasonal tropical rainforests.</title>
        <authorList>
            <person name="Ng K.K.S."/>
            <person name="Kobayashi M.J."/>
            <person name="Fawcett J.A."/>
            <person name="Hatakeyama M."/>
            <person name="Paape T."/>
            <person name="Ng C.H."/>
            <person name="Ang C.C."/>
            <person name="Tnah L.H."/>
            <person name="Lee C.T."/>
            <person name="Nishiyama T."/>
            <person name="Sese J."/>
            <person name="O'Brien M.J."/>
            <person name="Copetti D."/>
            <person name="Mohd Noor M.I."/>
            <person name="Ong R.C."/>
            <person name="Putra M."/>
            <person name="Sireger I.Z."/>
            <person name="Indrioko S."/>
            <person name="Kosugi Y."/>
            <person name="Izuno A."/>
            <person name="Isagi Y."/>
            <person name="Lee S.L."/>
            <person name="Shimizu K.K."/>
        </authorList>
    </citation>
    <scope>NUCLEOTIDE SEQUENCE [LARGE SCALE GENOMIC DNA]</scope>
    <source>
        <strain evidence="3">214</strain>
    </source>
</reference>
<feature type="signal peptide" evidence="2">
    <location>
        <begin position="1"/>
        <end position="24"/>
    </location>
</feature>
<organism evidence="3 4">
    <name type="scientific">Rubroshorea leprosula</name>
    <dbReference type="NCBI Taxonomy" id="152421"/>
    <lineage>
        <taxon>Eukaryota</taxon>
        <taxon>Viridiplantae</taxon>
        <taxon>Streptophyta</taxon>
        <taxon>Embryophyta</taxon>
        <taxon>Tracheophyta</taxon>
        <taxon>Spermatophyta</taxon>
        <taxon>Magnoliopsida</taxon>
        <taxon>eudicotyledons</taxon>
        <taxon>Gunneridae</taxon>
        <taxon>Pentapetalae</taxon>
        <taxon>rosids</taxon>
        <taxon>malvids</taxon>
        <taxon>Malvales</taxon>
        <taxon>Dipterocarpaceae</taxon>
        <taxon>Rubroshorea</taxon>
    </lineage>
</organism>
<dbReference type="Proteomes" id="UP001054252">
    <property type="component" value="Unassembled WGS sequence"/>
</dbReference>
<dbReference type="EMBL" id="BPVZ01000045">
    <property type="protein sequence ID" value="GKV16408.1"/>
    <property type="molecule type" value="Genomic_DNA"/>
</dbReference>
<dbReference type="AlphaFoldDB" id="A0AAV5JV95"/>
<keyword evidence="2" id="KW-0732">Signal</keyword>
<feature type="compositionally biased region" description="Basic and acidic residues" evidence="1">
    <location>
        <begin position="72"/>
        <end position="84"/>
    </location>
</feature>
<keyword evidence="4" id="KW-1185">Reference proteome</keyword>
<accession>A0AAV5JV95</accession>
<evidence type="ECO:0000313" key="4">
    <source>
        <dbReference type="Proteomes" id="UP001054252"/>
    </source>
</evidence>
<evidence type="ECO:0000256" key="2">
    <source>
        <dbReference type="SAM" id="SignalP"/>
    </source>
</evidence>
<gene>
    <name evidence="3" type="ORF">SLEP1_g27055</name>
</gene>
<name>A0AAV5JV95_9ROSI</name>
<protein>
    <submittedName>
        <fullName evidence="3">Uncharacterized protein</fullName>
    </submittedName>
</protein>
<proteinExistence type="predicted"/>
<evidence type="ECO:0000313" key="3">
    <source>
        <dbReference type="EMBL" id="GKV16408.1"/>
    </source>
</evidence>
<feature type="chain" id="PRO_5043686047" evidence="2">
    <location>
        <begin position="25"/>
        <end position="95"/>
    </location>
</feature>
<comment type="caution">
    <text evidence="3">The sequence shown here is derived from an EMBL/GenBank/DDBJ whole genome shotgun (WGS) entry which is preliminary data.</text>
</comment>